<dbReference type="OMA" id="CLQCTEL"/>
<reference evidence="2 3" key="1">
    <citation type="journal article" date="2019" name="Sci. Rep.">
        <title>Nanopore sequencing improves the draft genome of the human pathogenic amoeba Naegleria fowleri.</title>
        <authorList>
            <person name="Liechti N."/>
            <person name="Schurch N."/>
            <person name="Bruggmann R."/>
            <person name="Wittwer M."/>
        </authorList>
    </citation>
    <scope>NUCLEOTIDE SEQUENCE [LARGE SCALE GENOMIC DNA]</scope>
    <source>
        <strain evidence="2 3">ATCC 30894</strain>
    </source>
</reference>
<dbReference type="RefSeq" id="XP_044560972.1">
    <property type="nucleotide sequence ID" value="XM_044708403.1"/>
</dbReference>
<evidence type="ECO:0000313" key="3">
    <source>
        <dbReference type="Proteomes" id="UP000444721"/>
    </source>
</evidence>
<dbReference type="OrthoDB" id="548474at2759"/>
<evidence type="ECO:0000256" key="1">
    <source>
        <dbReference type="SAM" id="MobiDB-lite"/>
    </source>
</evidence>
<dbReference type="VEuPathDB" id="AmoebaDB:NF0096080"/>
<name>A0A6A5BTL5_NAEFO</name>
<dbReference type="Proteomes" id="UP000444721">
    <property type="component" value="Unassembled WGS sequence"/>
</dbReference>
<dbReference type="VEuPathDB" id="AmoebaDB:NfTy_086370"/>
<dbReference type="AlphaFoldDB" id="A0A6A5BTL5"/>
<organism evidence="2 3">
    <name type="scientific">Naegleria fowleri</name>
    <name type="common">Brain eating amoeba</name>
    <dbReference type="NCBI Taxonomy" id="5763"/>
    <lineage>
        <taxon>Eukaryota</taxon>
        <taxon>Discoba</taxon>
        <taxon>Heterolobosea</taxon>
        <taxon>Tetramitia</taxon>
        <taxon>Eutetramitia</taxon>
        <taxon>Vahlkampfiidae</taxon>
        <taxon>Naegleria</taxon>
    </lineage>
</organism>
<gene>
    <name evidence="2" type="ORF">FDP41_004934</name>
</gene>
<comment type="caution">
    <text evidence="2">The sequence shown here is derived from an EMBL/GenBank/DDBJ whole genome shotgun (WGS) entry which is preliminary data.</text>
</comment>
<feature type="region of interest" description="Disordered" evidence="1">
    <location>
        <begin position="1"/>
        <end position="38"/>
    </location>
</feature>
<keyword evidence="3" id="KW-1185">Reference proteome</keyword>
<dbReference type="EMBL" id="VFQX01000041">
    <property type="protein sequence ID" value="KAF0976259.1"/>
    <property type="molecule type" value="Genomic_DNA"/>
</dbReference>
<evidence type="ECO:0000313" key="2">
    <source>
        <dbReference type="EMBL" id="KAF0976259.1"/>
    </source>
</evidence>
<dbReference type="GeneID" id="68112152"/>
<feature type="compositionally biased region" description="Low complexity" evidence="1">
    <location>
        <begin position="26"/>
        <end position="38"/>
    </location>
</feature>
<accession>A0A6A5BTL5</accession>
<proteinExistence type="predicted"/>
<dbReference type="VEuPathDB" id="AmoebaDB:FDP41_004934"/>
<sequence>MKPTNEYPEEKISDGIYMTDFRRKPSSTTNTTSSTSSNSFIQYTPSTAGSSFSLMEEYENLLATTHYELKELTTKIFHLERSNNEMREIMNESGEDVDLVLAISENEEILVKFRRRVELINERLAHLQCLQCTELKKQPVQDNHNKDSMDDLSDDIDNIML</sequence>
<protein>
    <submittedName>
        <fullName evidence="2">Uncharacterized protein</fullName>
    </submittedName>
</protein>